<dbReference type="AlphaFoldDB" id="A0A5N6QA26"/>
<sequence length="563" mass="63322">MGPSKPSWICFASEEQGLQKINANLQTNWTIYCGGLQTQLCNRPMVAFSMMVFDLARPAPLQWLAATLFQSFFLSSAIHLEVPLNCIANSLVYEWLQYLRSYDVLVLWQILVLVANFLTSKMPKVRTLSARSRASSYSSSSMTMEQYKVEEQLGSAADVKEWEEARCPICMEHAHNAVLLKCSSYEKGCRPYMCNTSYRHSNCLDQFCKSFAPHASIALLQENPLTSSAFHSREDGLEPGQARYCGSQLQPKLFCPLCRGEVYGYSIVEPARKFMNSKARSCSSEMCDFSGTYSELRKHARSEHPSIRPADVDPMRQRDWTRLERERELEDVLSSLHPVVGEESSEENTLSVDFSDWVTSIFDFMFCSLGFSLMVGLSDVPSDIEQSHYRRARGEYDMEVSPITGRNSNLSPESMPRLRQTTRGTHGNTGTATIPSNLSSVRVPHHRQVSGWSSEGTSPHHRQMSGWSSEGNSRSWSSQNSYQKICHPILDDCIGGVKGGHHTITSADCSTLFQRYFANKAVACDLLDVGYLKALHRKASAKNDGPFKAFSAIGSIQVLFWYF</sequence>
<feature type="compositionally biased region" description="Polar residues" evidence="1">
    <location>
        <begin position="419"/>
        <end position="437"/>
    </location>
</feature>
<dbReference type="InterPro" id="IPR013083">
    <property type="entry name" value="Znf_RING/FYVE/PHD"/>
</dbReference>
<keyword evidence="3" id="KW-1185">Reference proteome</keyword>
<proteinExistence type="predicted"/>
<name>A0A5N6QA26_9ROSI</name>
<feature type="region of interest" description="Disordered" evidence="1">
    <location>
        <begin position="449"/>
        <end position="473"/>
    </location>
</feature>
<feature type="region of interest" description="Disordered" evidence="1">
    <location>
        <begin position="401"/>
        <end position="437"/>
    </location>
</feature>
<dbReference type="InterPro" id="IPR012866">
    <property type="entry name" value="DUF1644"/>
</dbReference>
<dbReference type="Proteomes" id="UP000327013">
    <property type="component" value="Chromosome 1"/>
</dbReference>
<protein>
    <submittedName>
        <fullName evidence="2">Uncharacterized protein</fullName>
    </submittedName>
</protein>
<dbReference type="Gene3D" id="3.30.40.10">
    <property type="entry name" value="Zinc/RING finger domain, C3HC4 (zinc finger)"/>
    <property type="match status" value="1"/>
</dbReference>
<organism evidence="2 3">
    <name type="scientific">Carpinus fangiana</name>
    <dbReference type="NCBI Taxonomy" id="176857"/>
    <lineage>
        <taxon>Eukaryota</taxon>
        <taxon>Viridiplantae</taxon>
        <taxon>Streptophyta</taxon>
        <taxon>Embryophyta</taxon>
        <taxon>Tracheophyta</taxon>
        <taxon>Spermatophyta</taxon>
        <taxon>Magnoliopsida</taxon>
        <taxon>eudicotyledons</taxon>
        <taxon>Gunneridae</taxon>
        <taxon>Pentapetalae</taxon>
        <taxon>rosids</taxon>
        <taxon>fabids</taxon>
        <taxon>Fagales</taxon>
        <taxon>Betulaceae</taxon>
        <taxon>Carpinus</taxon>
    </lineage>
</organism>
<dbReference type="EMBL" id="CM017321">
    <property type="protein sequence ID" value="KAE7996077.1"/>
    <property type="molecule type" value="Genomic_DNA"/>
</dbReference>
<evidence type="ECO:0000313" key="3">
    <source>
        <dbReference type="Proteomes" id="UP000327013"/>
    </source>
</evidence>
<evidence type="ECO:0000313" key="2">
    <source>
        <dbReference type="EMBL" id="KAE7996077.1"/>
    </source>
</evidence>
<evidence type="ECO:0000256" key="1">
    <source>
        <dbReference type="SAM" id="MobiDB-lite"/>
    </source>
</evidence>
<dbReference type="OrthoDB" id="1921166at2759"/>
<dbReference type="PANTHER" id="PTHR31197">
    <property type="entry name" value="OS01G0612600 PROTEIN"/>
    <property type="match status" value="1"/>
</dbReference>
<dbReference type="Pfam" id="PF07800">
    <property type="entry name" value="DUF1644"/>
    <property type="match status" value="1"/>
</dbReference>
<dbReference type="PANTHER" id="PTHR31197:SF29">
    <property type="entry name" value="C2H2-TYPE DOMAIN-CONTAINING PROTEIN"/>
    <property type="match status" value="1"/>
</dbReference>
<reference evidence="2 3" key="1">
    <citation type="submission" date="2019-06" db="EMBL/GenBank/DDBJ databases">
        <title>A chromosomal-level reference genome of Carpinus fangiana (Coryloideae, Betulaceae).</title>
        <authorList>
            <person name="Yang X."/>
            <person name="Wang Z."/>
            <person name="Zhang L."/>
            <person name="Hao G."/>
            <person name="Liu J."/>
            <person name="Yang Y."/>
        </authorList>
    </citation>
    <scope>NUCLEOTIDE SEQUENCE [LARGE SCALE GENOMIC DNA]</scope>
    <source>
        <strain evidence="2">Cfa_2016G</strain>
        <tissue evidence="2">Leaf</tissue>
    </source>
</reference>
<accession>A0A5N6QA26</accession>
<gene>
    <name evidence="2" type="ORF">FH972_000826</name>
</gene>